<proteinExistence type="predicted"/>
<evidence type="ECO:0000313" key="2">
    <source>
        <dbReference type="Proteomes" id="UP000728032"/>
    </source>
</evidence>
<dbReference type="EMBL" id="CAJPVJ010002446">
    <property type="protein sequence ID" value="CAG2166306.1"/>
    <property type="molecule type" value="Genomic_DNA"/>
</dbReference>
<feature type="non-terminal residue" evidence="1">
    <location>
        <position position="71"/>
    </location>
</feature>
<dbReference type="Proteomes" id="UP000728032">
    <property type="component" value="Unassembled WGS sequence"/>
</dbReference>
<keyword evidence="2" id="KW-1185">Reference proteome</keyword>
<gene>
    <name evidence="1" type="ORF">ONB1V03_LOCUS5830</name>
</gene>
<protein>
    <submittedName>
        <fullName evidence="1">Uncharacterized protein</fullName>
    </submittedName>
</protein>
<sequence>MGVVVAAVHRKRMDWDVLSIRFCYEHPRLGGNPLAMLTAQCNKLASKTPPPLADAAVGKGFHPWKKGTIGG</sequence>
<organism evidence="1">
    <name type="scientific">Oppiella nova</name>
    <dbReference type="NCBI Taxonomy" id="334625"/>
    <lineage>
        <taxon>Eukaryota</taxon>
        <taxon>Metazoa</taxon>
        <taxon>Ecdysozoa</taxon>
        <taxon>Arthropoda</taxon>
        <taxon>Chelicerata</taxon>
        <taxon>Arachnida</taxon>
        <taxon>Acari</taxon>
        <taxon>Acariformes</taxon>
        <taxon>Sarcoptiformes</taxon>
        <taxon>Oribatida</taxon>
        <taxon>Brachypylina</taxon>
        <taxon>Oppioidea</taxon>
        <taxon>Oppiidae</taxon>
        <taxon>Oppiella</taxon>
    </lineage>
</organism>
<accession>A0A7R9QIB3</accession>
<name>A0A7R9QIB3_9ACAR</name>
<dbReference type="AlphaFoldDB" id="A0A7R9QIB3"/>
<dbReference type="OrthoDB" id="6365676at2759"/>
<dbReference type="EMBL" id="OC917271">
    <property type="protein sequence ID" value="CAD7646628.1"/>
    <property type="molecule type" value="Genomic_DNA"/>
</dbReference>
<reference evidence="1" key="1">
    <citation type="submission" date="2020-11" db="EMBL/GenBank/DDBJ databases">
        <authorList>
            <person name="Tran Van P."/>
        </authorList>
    </citation>
    <scope>NUCLEOTIDE SEQUENCE</scope>
</reference>
<evidence type="ECO:0000313" key="1">
    <source>
        <dbReference type="EMBL" id="CAD7646628.1"/>
    </source>
</evidence>